<evidence type="ECO:0000256" key="1">
    <source>
        <dbReference type="ARBA" id="ARBA00001947"/>
    </source>
</evidence>
<comment type="similarity">
    <text evidence="2">Belongs to the zinc-containing alcohol dehydrogenase family.</text>
</comment>
<dbReference type="SMART" id="SM00829">
    <property type="entry name" value="PKS_ER"/>
    <property type="match status" value="1"/>
</dbReference>
<dbReference type="Gene3D" id="3.90.180.10">
    <property type="entry name" value="Medium-chain alcohol dehydrogenases, catalytic domain"/>
    <property type="match status" value="1"/>
</dbReference>
<dbReference type="SUPFAM" id="SSF50129">
    <property type="entry name" value="GroES-like"/>
    <property type="match status" value="1"/>
</dbReference>
<evidence type="ECO:0000313" key="8">
    <source>
        <dbReference type="EMBL" id="KAG9235568.1"/>
    </source>
</evidence>
<dbReference type="InterPro" id="IPR020843">
    <property type="entry name" value="ER"/>
</dbReference>
<dbReference type="OrthoDB" id="256333at2759"/>
<dbReference type="PANTHER" id="PTHR42940">
    <property type="entry name" value="ALCOHOL DEHYDROGENASE 1-RELATED"/>
    <property type="match status" value="1"/>
</dbReference>
<evidence type="ECO:0000256" key="3">
    <source>
        <dbReference type="ARBA" id="ARBA00022723"/>
    </source>
</evidence>
<evidence type="ECO:0000256" key="4">
    <source>
        <dbReference type="ARBA" id="ARBA00022833"/>
    </source>
</evidence>
<dbReference type="InterPro" id="IPR011032">
    <property type="entry name" value="GroES-like_sf"/>
</dbReference>
<evidence type="ECO:0000259" key="7">
    <source>
        <dbReference type="SMART" id="SM00829"/>
    </source>
</evidence>
<feature type="domain" description="Enoyl reductase (ER)" evidence="7">
    <location>
        <begin position="9"/>
        <end position="338"/>
    </location>
</feature>
<dbReference type="Pfam" id="PF08240">
    <property type="entry name" value="ADH_N"/>
    <property type="match status" value="1"/>
</dbReference>
<evidence type="ECO:0000256" key="5">
    <source>
        <dbReference type="ARBA" id="ARBA00023002"/>
    </source>
</evidence>
<dbReference type="Proteomes" id="UP000824998">
    <property type="component" value="Unassembled WGS sequence"/>
</dbReference>
<dbReference type="Gene3D" id="3.40.50.720">
    <property type="entry name" value="NAD(P)-binding Rossmann-like Domain"/>
    <property type="match status" value="1"/>
</dbReference>
<dbReference type="EMBL" id="MU251429">
    <property type="protein sequence ID" value="KAG9235568.1"/>
    <property type="molecule type" value="Genomic_DNA"/>
</dbReference>
<dbReference type="GO" id="GO:0004022">
    <property type="term" value="F:alcohol dehydrogenase (NAD+) activity"/>
    <property type="evidence" value="ECO:0007669"/>
    <property type="project" value="TreeGrafter"/>
</dbReference>
<proteinExistence type="inferred from homology"/>
<dbReference type="PANTHER" id="PTHR42940:SF8">
    <property type="entry name" value="VACUOLAR PROTEIN SORTING-ASSOCIATED PROTEIN 11"/>
    <property type="match status" value="1"/>
</dbReference>
<gene>
    <name evidence="8" type="ORF">BJ875DRAFT_373982</name>
</gene>
<dbReference type="GO" id="GO:0005737">
    <property type="term" value="C:cytoplasm"/>
    <property type="evidence" value="ECO:0007669"/>
    <property type="project" value="TreeGrafter"/>
</dbReference>
<dbReference type="InterPro" id="IPR013149">
    <property type="entry name" value="ADH-like_C"/>
</dbReference>
<reference evidence="8" key="1">
    <citation type="journal article" date="2021" name="IMA Fungus">
        <title>Genomic characterization of three marine fungi, including Emericellopsis atlantica sp. nov. with signatures of a generalist lifestyle and marine biomass degradation.</title>
        <authorList>
            <person name="Hagestad O.C."/>
            <person name="Hou L."/>
            <person name="Andersen J.H."/>
            <person name="Hansen E.H."/>
            <person name="Altermark B."/>
            <person name="Li C."/>
            <person name="Kuhnert E."/>
            <person name="Cox R.J."/>
            <person name="Crous P.W."/>
            <person name="Spatafora J.W."/>
            <person name="Lail K."/>
            <person name="Amirebrahimi M."/>
            <person name="Lipzen A."/>
            <person name="Pangilinan J."/>
            <person name="Andreopoulos W."/>
            <person name="Hayes R.D."/>
            <person name="Ng V."/>
            <person name="Grigoriev I.V."/>
            <person name="Jackson S.A."/>
            <person name="Sutton T.D.S."/>
            <person name="Dobson A.D.W."/>
            <person name="Rama T."/>
        </authorList>
    </citation>
    <scope>NUCLEOTIDE SEQUENCE</scope>
    <source>
        <strain evidence="8">TRa018bII</strain>
    </source>
</reference>
<comment type="cofactor">
    <cofactor evidence="1">
        <name>Zn(2+)</name>
        <dbReference type="ChEBI" id="CHEBI:29105"/>
    </cofactor>
</comment>
<dbReference type="Pfam" id="PF00107">
    <property type="entry name" value="ADH_zinc_N"/>
    <property type="match status" value="1"/>
</dbReference>
<keyword evidence="9" id="KW-1185">Reference proteome</keyword>
<evidence type="ECO:0000256" key="6">
    <source>
        <dbReference type="ARBA" id="ARBA00023027"/>
    </source>
</evidence>
<dbReference type="InterPro" id="IPR036291">
    <property type="entry name" value="NAD(P)-bd_dom_sf"/>
</dbReference>
<dbReference type="GO" id="GO:0046872">
    <property type="term" value="F:metal ion binding"/>
    <property type="evidence" value="ECO:0007669"/>
    <property type="project" value="UniProtKB-KW"/>
</dbReference>
<keyword evidence="3" id="KW-0479">Metal-binding</keyword>
<dbReference type="FunFam" id="3.40.50.720:FF:000039">
    <property type="entry name" value="Alcohol dehydrogenase AdhP"/>
    <property type="match status" value="1"/>
</dbReference>
<sequence length="339" mass="36457">MKAAQWDPHQKKIVVNELPIPEPGENQFLVKMSSASLCHSDLMAIATPDLTKPVTLGHEGVGHITKFHPSAKGKGFKEGEAVGFLYIIGCCFECEGCQIHNLACKTGKQLLQGFSTDGFFAEYAVVDYHNAVVLPSSMDMKTSAPIFCAGITAFHSVDSSELKPGDWFGVIGCGGLGQLATQYAKAMGYNVVGIDINDSVLAQCKAQGADAIFNSMTNKTYVEELKKLTDGGVRAVAVFSNADAAYAGAPPIIRNGGVLMVVGLPKNPLQISSMDLVLGRYKIKGESTSIPQRMKKAVEFTAKHNIHPEVDLRPGLRSVQDMVTEMQKGQSAKRMTVVF</sequence>
<keyword evidence="4" id="KW-0862">Zinc</keyword>
<keyword evidence="5" id="KW-0560">Oxidoreductase</keyword>
<protein>
    <submittedName>
        <fullName evidence="8">Alcohol dehydrogenase</fullName>
    </submittedName>
</protein>
<evidence type="ECO:0000256" key="2">
    <source>
        <dbReference type="ARBA" id="ARBA00008072"/>
    </source>
</evidence>
<comment type="caution">
    <text evidence="8">The sequence shown here is derived from an EMBL/GenBank/DDBJ whole genome shotgun (WGS) entry which is preliminary data.</text>
</comment>
<organism evidence="8 9">
    <name type="scientific">Amylocarpus encephaloides</name>
    <dbReference type="NCBI Taxonomy" id="45428"/>
    <lineage>
        <taxon>Eukaryota</taxon>
        <taxon>Fungi</taxon>
        <taxon>Dikarya</taxon>
        <taxon>Ascomycota</taxon>
        <taxon>Pezizomycotina</taxon>
        <taxon>Leotiomycetes</taxon>
        <taxon>Helotiales</taxon>
        <taxon>Helotiales incertae sedis</taxon>
        <taxon>Amylocarpus</taxon>
    </lineage>
</organism>
<name>A0A9P7YKQ1_9HELO</name>
<accession>A0A9P7YKQ1</accession>
<dbReference type="InterPro" id="IPR013154">
    <property type="entry name" value="ADH-like_N"/>
</dbReference>
<evidence type="ECO:0000313" key="9">
    <source>
        <dbReference type="Proteomes" id="UP000824998"/>
    </source>
</evidence>
<dbReference type="AlphaFoldDB" id="A0A9P7YKQ1"/>
<keyword evidence="6" id="KW-0520">NAD</keyword>
<dbReference type="SUPFAM" id="SSF51735">
    <property type="entry name" value="NAD(P)-binding Rossmann-fold domains"/>
    <property type="match status" value="1"/>
</dbReference>